<evidence type="ECO:0000256" key="1">
    <source>
        <dbReference type="ARBA" id="ARBA00004613"/>
    </source>
</evidence>
<comment type="cofactor">
    <cofactor evidence="9">
        <name>Ca(2+)</name>
        <dbReference type="ChEBI" id="CHEBI:29108"/>
    </cofactor>
    <text evidence="9">Binds 2 calcium ions per subunit.</text>
</comment>
<evidence type="ECO:0000256" key="7">
    <source>
        <dbReference type="ARBA" id="ARBA00038102"/>
    </source>
</evidence>
<evidence type="ECO:0000256" key="4">
    <source>
        <dbReference type="ARBA" id="ARBA00022729"/>
    </source>
</evidence>
<feature type="disulfide bond" evidence="8">
    <location>
        <begin position="53"/>
        <end position="112"/>
    </location>
</feature>
<dbReference type="Pfam" id="PF00354">
    <property type="entry name" value="Pentaxin"/>
    <property type="match status" value="1"/>
</dbReference>
<comment type="subcellular location">
    <subcellularLocation>
        <location evidence="1 9">Secreted</location>
    </subcellularLocation>
</comment>
<keyword evidence="2" id="KW-0964">Secreted</keyword>
<dbReference type="InterPro" id="IPR001759">
    <property type="entry name" value="PTX_dom"/>
</dbReference>
<dbReference type="Gene3D" id="2.60.120.200">
    <property type="match status" value="1"/>
</dbReference>
<dbReference type="GO" id="GO:0005576">
    <property type="term" value="C:extracellular region"/>
    <property type="evidence" value="ECO:0007669"/>
    <property type="project" value="UniProtKB-SubCell"/>
</dbReference>
<keyword evidence="11" id="KW-1185">Reference proteome</keyword>
<dbReference type="RefSeq" id="XP_028986067.1">
    <property type="nucleotide sequence ID" value="XM_029130234.3"/>
</dbReference>
<protein>
    <recommendedName>
        <fullName evidence="9">Pentraxin family member</fullName>
    </recommendedName>
</protein>
<keyword evidence="6 8" id="KW-1015">Disulfide bond</keyword>
<feature type="chain" id="PRO_5028509204" description="Pentraxin family member" evidence="9">
    <location>
        <begin position="18"/>
        <end position="219"/>
    </location>
</feature>
<evidence type="ECO:0000256" key="3">
    <source>
        <dbReference type="ARBA" id="ARBA00022723"/>
    </source>
</evidence>
<evidence type="ECO:0000256" key="6">
    <source>
        <dbReference type="ARBA" id="ARBA00023157"/>
    </source>
</evidence>
<evidence type="ECO:0000313" key="11">
    <source>
        <dbReference type="Proteomes" id="UP000515150"/>
    </source>
</evidence>
<evidence type="ECO:0000259" key="10">
    <source>
        <dbReference type="PROSITE" id="PS51828"/>
    </source>
</evidence>
<dbReference type="SUPFAM" id="SSF49899">
    <property type="entry name" value="Concanavalin A-like lectins/glucanases"/>
    <property type="match status" value="1"/>
</dbReference>
<dbReference type="PROSITE" id="PS51828">
    <property type="entry name" value="PTX_2"/>
    <property type="match status" value="1"/>
</dbReference>
<evidence type="ECO:0000313" key="12">
    <source>
        <dbReference type="RefSeq" id="XP_028986067.1"/>
    </source>
</evidence>
<dbReference type="PRINTS" id="PR00895">
    <property type="entry name" value="PENTAXIN"/>
</dbReference>
<dbReference type="Proteomes" id="UP000515150">
    <property type="component" value="Chromosome 16"/>
</dbReference>
<reference evidence="12" key="1">
    <citation type="submission" date="2025-08" db="UniProtKB">
        <authorList>
            <consortium name="RefSeq"/>
        </authorList>
    </citation>
    <scope>IDENTIFICATION</scope>
</reference>
<dbReference type="InterPro" id="IPR051005">
    <property type="entry name" value="Pentraxin_domain"/>
</dbReference>
<organism evidence="11 12">
    <name type="scientific">Betta splendens</name>
    <name type="common">Siamese fighting fish</name>
    <dbReference type="NCBI Taxonomy" id="158456"/>
    <lineage>
        <taxon>Eukaryota</taxon>
        <taxon>Metazoa</taxon>
        <taxon>Chordata</taxon>
        <taxon>Craniata</taxon>
        <taxon>Vertebrata</taxon>
        <taxon>Euteleostomi</taxon>
        <taxon>Actinopterygii</taxon>
        <taxon>Neopterygii</taxon>
        <taxon>Teleostei</taxon>
        <taxon>Neoteleostei</taxon>
        <taxon>Acanthomorphata</taxon>
        <taxon>Anabantaria</taxon>
        <taxon>Anabantiformes</taxon>
        <taxon>Anabantoidei</taxon>
        <taxon>Osphronemidae</taxon>
        <taxon>Betta</taxon>
    </lineage>
</organism>
<dbReference type="InterPro" id="IPR013320">
    <property type="entry name" value="ConA-like_dom_sf"/>
</dbReference>
<dbReference type="PANTHER" id="PTHR45869:SF7">
    <property type="entry name" value="C-REACTIVE PROTEIN"/>
    <property type="match status" value="1"/>
</dbReference>
<evidence type="ECO:0000256" key="5">
    <source>
        <dbReference type="ARBA" id="ARBA00022837"/>
    </source>
</evidence>
<feature type="signal peptide" evidence="9">
    <location>
        <begin position="1"/>
        <end position="17"/>
    </location>
</feature>
<dbReference type="OrthoDB" id="547680at2759"/>
<dbReference type="KEGG" id="bspl:114843566"/>
<dbReference type="GO" id="GO:0046872">
    <property type="term" value="F:metal ion binding"/>
    <property type="evidence" value="ECO:0007669"/>
    <property type="project" value="UniProtKB-KW"/>
</dbReference>
<sequence length="219" mass="24473">MEMPLVLLLVMMTACAAIPQDLSGKMFTFPEETNTAHVKLTLSRQSLGAVTVCLRFFTDLNRDYPFFSVATPSADNAFLIFKTKNNLSLWAKDKYAEFAGHENKLNVWHSVCATWDAASGIGQVWLDGKPSSRKFISDGSISGVMIGVLGQEQDKHGGGFDMQQSFVGMMSDVHMWDYVLQPKEMLKYANHFSYTVGNVLNWEALDFQIVGRVLIEGKQ</sequence>
<feature type="domain" description="Pentraxin (PTX)" evidence="10">
    <location>
        <begin position="23"/>
        <end position="219"/>
    </location>
</feature>
<gene>
    <name evidence="12" type="primary">LOC114843566</name>
</gene>
<evidence type="ECO:0000256" key="8">
    <source>
        <dbReference type="PROSITE-ProRule" id="PRU01172"/>
    </source>
</evidence>
<accession>A0A6P7KU79</accession>
<evidence type="ECO:0000256" key="9">
    <source>
        <dbReference type="RuleBase" id="RU362112"/>
    </source>
</evidence>
<dbReference type="AlphaFoldDB" id="A0A6P7KU79"/>
<dbReference type="SMART" id="SM00159">
    <property type="entry name" value="PTX"/>
    <property type="match status" value="1"/>
</dbReference>
<comment type="similarity">
    <text evidence="7 9">Belongs to the pentraxin family.</text>
</comment>
<keyword evidence="4 9" id="KW-0732">Signal</keyword>
<name>A0A6P7KU79_BETSP</name>
<comment type="subunit">
    <text evidence="9">Homopentamer. Pentaxin (or pentraxin) have a discoid arrangement of 5 non-covalently bound subunits.</text>
</comment>
<evidence type="ECO:0000256" key="2">
    <source>
        <dbReference type="ARBA" id="ARBA00022525"/>
    </source>
</evidence>
<dbReference type="GeneID" id="114843566"/>
<dbReference type="PANTHER" id="PTHR45869">
    <property type="entry name" value="C-REACTIVE PROTEIN-RELATED"/>
    <property type="match status" value="1"/>
</dbReference>
<proteinExistence type="inferred from homology"/>
<keyword evidence="3 9" id="KW-0479">Metal-binding</keyword>
<keyword evidence="5 9" id="KW-0106">Calcium</keyword>
<dbReference type="FunFam" id="2.60.120.200:FF:000070">
    <property type="entry name" value="Serum amyloid P-component"/>
    <property type="match status" value="1"/>
</dbReference>